<dbReference type="RefSeq" id="WP_202824148.1">
    <property type="nucleotide sequence ID" value="NZ_JAEUXJ010000001.1"/>
</dbReference>
<name>A0ABS1V039_9PROT</name>
<keyword evidence="3" id="KW-1185">Reference proteome</keyword>
<dbReference type="Proteomes" id="UP000606490">
    <property type="component" value="Unassembled WGS sequence"/>
</dbReference>
<evidence type="ECO:0000313" key="3">
    <source>
        <dbReference type="Proteomes" id="UP000606490"/>
    </source>
</evidence>
<dbReference type="InterPro" id="IPR007345">
    <property type="entry name" value="Polysacch_pyruvyl_Trfase"/>
</dbReference>
<sequence length="401" mass="42512">MEGWRREDVVRALYRVVLGREAENDQVVSFHAGAHAAPETLIRALLDCEEARERQRRMALLRRMEAAEAGPLRVLLFGAYGNGNLGDAEQAEAVASLLRGAVARPLQFGACSFIDARPYAFASGRVMPADVVADPLALAGWDLLLIGGGGLFATPHWPLMEPGWAAMLRKIGLAYGLVGIGVGRALRDDPRHGPIWDALLAGAAFRSARDVPSLGAAPGAAWMPDPVLLVGLRAGGGQPRPPGQGARPLIVLKRAVHEEEARFLDWVAAEGTGCDLVAVERWREEELVARFPDLRFVEGVEALGQLCAGASVVVSARYHGCIAALLAGVPCLGVGPGKIPALFEALGARDQALDDYGGVRDRLTRPPAPLELARFAPLQAAGEAALASLGQVMEGLPRRLG</sequence>
<reference evidence="2 3" key="1">
    <citation type="submission" date="2021-01" db="EMBL/GenBank/DDBJ databases">
        <title>Belnapia mucosa sp. nov. and Belnapia arida sp. nov., isolated from the Tabernas Desert (Almeria, Spain).</title>
        <authorList>
            <person name="Molina-Menor E."/>
            <person name="Vidal-Verdu A."/>
            <person name="Calonge A."/>
            <person name="Satari L."/>
            <person name="Pereto Magraner J."/>
            <person name="Porcar Miralles M."/>
        </authorList>
    </citation>
    <scope>NUCLEOTIDE SEQUENCE [LARGE SCALE GENOMIC DNA]</scope>
    <source>
        <strain evidence="2 3">T6</strain>
    </source>
</reference>
<feature type="domain" description="Polysaccharide pyruvyl transferase" evidence="1">
    <location>
        <begin position="84"/>
        <end position="335"/>
    </location>
</feature>
<dbReference type="GO" id="GO:0016740">
    <property type="term" value="F:transferase activity"/>
    <property type="evidence" value="ECO:0007669"/>
    <property type="project" value="UniProtKB-KW"/>
</dbReference>
<proteinExistence type="predicted"/>
<dbReference type="EMBL" id="JAEUXJ010000001">
    <property type="protein sequence ID" value="MBL6454446.1"/>
    <property type="molecule type" value="Genomic_DNA"/>
</dbReference>
<dbReference type="Pfam" id="PF04230">
    <property type="entry name" value="PS_pyruv_trans"/>
    <property type="match status" value="1"/>
</dbReference>
<keyword evidence="2" id="KW-0808">Transferase</keyword>
<accession>A0ABS1V039</accession>
<comment type="caution">
    <text evidence="2">The sequence shown here is derived from an EMBL/GenBank/DDBJ whole genome shotgun (WGS) entry which is preliminary data.</text>
</comment>
<organism evidence="2 3">
    <name type="scientific">Belnapia mucosa</name>
    <dbReference type="NCBI Taxonomy" id="2804532"/>
    <lineage>
        <taxon>Bacteria</taxon>
        <taxon>Pseudomonadati</taxon>
        <taxon>Pseudomonadota</taxon>
        <taxon>Alphaproteobacteria</taxon>
        <taxon>Acetobacterales</taxon>
        <taxon>Roseomonadaceae</taxon>
        <taxon>Belnapia</taxon>
    </lineage>
</organism>
<evidence type="ECO:0000313" key="2">
    <source>
        <dbReference type="EMBL" id="MBL6454446.1"/>
    </source>
</evidence>
<evidence type="ECO:0000259" key="1">
    <source>
        <dbReference type="Pfam" id="PF04230"/>
    </source>
</evidence>
<gene>
    <name evidence="2" type="ORF">JMJ55_03860</name>
</gene>
<protein>
    <submittedName>
        <fullName evidence="2">Polysaccharide pyruvyl transferase family protein</fullName>
    </submittedName>
</protein>